<evidence type="ECO:0000313" key="2">
    <source>
        <dbReference type="Proteomes" id="UP000193307"/>
    </source>
</evidence>
<reference evidence="1 2" key="1">
    <citation type="submission" date="2017-03" db="EMBL/GenBank/DDBJ databases">
        <authorList>
            <person name="Afonso C.L."/>
            <person name="Miller P.J."/>
            <person name="Scott M.A."/>
            <person name="Spackman E."/>
            <person name="Goraichik I."/>
            <person name="Dimitrov K.M."/>
            <person name="Suarez D.L."/>
            <person name="Swayne D.E."/>
        </authorList>
    </citation>
    <scope>NUCLEOTIDE SEQUENCE [LARGE SCALE GENOMIC DNA]</scope>
    <source>
        <strain evidence="1 2">CECT 7971</strain>
    </source>
</reference>
<protein>
    <submittedName>
        <fullName evidence="1">Uncharacterized protein</fullName>
    </submittedName>
</protein>
<dbReference type="Proteomes" id="UP000193307">
    <property type="component" value="Unassembled WGS sequence"/>
</dbReference>
<organism evidence="1 2">
    <name type="scientific">Pacificibacter marinus</name>
    <dbReference type="NCBI Taxonomy" id="658057"/>
    <lineage>
        <taxon>Bacteria</taxon>
        <taxon>Pseudomonadati</taxon>
        <taxon>Pseudomonadota</taxon>
        <taxon>Alphaproteobacteria</taxon>
        <taxon>Rhodobacterales</taxon>
        <taxon>Roseobacteraceae</taxon>
        <taxon>Pacificibacter</taxon>
    </lineage>
</organism>
<gene>
    <name evidence="1" type="ORF">PAM7971_00548</name>
</gene>
<dbReference type="EMBL" id="FWFW01000001">
    <property type="protein sequence ID" value="SLN19498.1"/>
    <property type="molecule type" value="Genomic_DNA"/>
</dbReference>
<evidence type="ECO:0000313" key="1">
    <source>
        <dbReference type="EMBL" id="SLN19498.1"/>
    </source>
</evidence>
<keyword evidence="2" id="KW-1185">Reference proteome</keyword>
<dbReference type="STRING" id="658057.SAMN04488032_101102"/>
<proteinExistence type="predicted"/>
<accession>A0A1Y5RPJ9</accession>
<sequence>MDRLSVAFACLVVLAVILDMTLNDGTASLFLTQKFMLLIKLVAFWR</sequence>
<dbReference type="AlphaFoldDB" id="A0A1Y5RPJ9"/>
<name>A0A1Y5RPJ9_9RHOB</name>
<dbReference type="RefSeq" id="WP_170842076.1">
    <property type="nucleotide sequence ID" value="NZ_FNZV01000001.1"/>
</dbReference>